<dbReference type="Proteomes" id="UP000286715">
    <property type="component" value="Unassembled WGS sequence"/>
</dbReference>
<proteinExistence type="predicted"/>
<dbReference type="AlphaFoldDB" id="A0A401XHY6"/>
<evidence type="ECO:0000313" key="2">
    <source>
        <dbReference type="Proteomes" id="UP000286715"/>
    </source>
</evidence>
<comment type="caution">
    <text evidence="1">The sequence shown here is derived from an EMBL/GenBank/DDBJ whole genome shotgun (WGS) entry which is preliminary data.</text>
</comment>
<gene>
    <name evidence="1" type="ORF">JCM31826_00970</name>
</gene>
<evidence type="ECO:0000313" key="1">
    <source>
        <dbReference type="EMBL" id="GCD76615.1"/>
    </source>
</evidence>
<organism evidence="1 2">
    <name type="scientific">Thermaurantimonas aggregans</name>
    <dbReference type="NCBI Taxonomy" id="2173829"/>
    <lineage>
        <taxon>Bacteria</taxon>
        <taxon>Pseudomonadati</taxon>
        <taxon>Bacteroidota</taxon>
        <taxon>Flavobacteriia</taxon>
        <taxon>Flavobacteriales</taxon>
        <taxon>Schleiferiaceae</taxon>
        <taxon>Thermaurantimonas</taxon>
    </lineage>
</organism>
<dbReference type="EMBL" id="BHZE01000001">
    <property type="protein sequence ID" value="GCD76615.1"/>
    <property type="molecule type" value="Genomic_DNA"/>
</dbReference>
<keyword evidence="2" id="KW-1185">Reference proteome</keyword>
<protein>
    <submittedName>
        <fullName evidence="1">Uncharacterized protein</fullName>
    </submittedName>
</protein>
<sequence>MTFSFTKLEPPDRGGFSFSLKAMKPTIILVLFFFFTHASAQRLTHIEPTTSLPYKAFTIVYDSINRTRKLPVFFPNSNIGFTYCSNYYKNVPVAERTKDDHEHQRSYVQTTSGAIYYYDEIYRMGRRY</sequence>
<accession>A0A401XHY6</accession>
<reference evidence="1 2" key="1">
    <citation type="submission" date="2018-11" db="EMBL/GenBank/DDBJ databases">
        <title>Schleiferia aggregans sp. nov., a moderately thermophilic heterotrophic bacterium isolated from microbial mats at a terrestrial hot spring.</title>
        <authorList>
            <person name="Iino T."/>
            <person name="Ohkuma M."/>
            <person name="Haruta S."/>
        </authorList>
    </citation>
    <scope>NUCLEOTIDE SEQUENCE [LARGE SCALE GENOMIC DNA]</scope>
    <source>
        <strain evidence="1 2">LA</strain>
    </source>
</reference>
<name>A0A401XHY6_9FLAO</name>